<dbReference type="EMBL" id="RSEJ01000016">
    <property type="protein sequence ID" value="NBI53931.1"/>
    <property type="molecule type" value="Genomic_DNA"/>
</dbReference>
<sequence>MLKSILSKALLLLPFVTTSVVAEPLVWLAKDSQRQFVLLGSIHAGEQDFYPLPQAFLTYWPEADGLVVEANILKASDVTINRDIPTSDTLLDTNDKEVLIDIAKQAKLPYQSLIHSPPWLAAMNLQMAMATQAGLNPIHGIDVVLLQRAQEQQLPILEFESVSQQLALMENLPDYGEDILLSTIHEWSAMQSELNCLVSAWKAGDLQHLLSLLEESQYSDATEEKLIFERNRDWANQLTNKASYQKGTYLVVVGAMHMLGEQGLPTLLEKQGFTLKRLTEGEESQCELGG</sequence>
<gene>
    <name evidence="1" type="ORF">EIZ48_15360</name>
</gene>
<evidence type="ECO:0000313" key="2">
    <source>
        <dbReference type="Proteomes" id="UP000738517"/>
    </source>
</evidence>
<dbReference type="PANTHER" id="PTHR40590">
    <property type="entry name" value="CYTOPLASMIC PROTEIN-RELATED"/>
    <property type="match status" value="1"/>
</dbReference>
<dbReference type="InterPro" id="IPR002816">
    <property type="entry name" value="TraB/PrgY/GumN_fam"/>
</dbReference>
<reference evidence="1 2" key="1">
    <citation type="journal article" date="2017" name="Int. J. Syst. Evol. Microbiol.">
        <title>Photobacterium alginatilyticum sp. nov., a marine bacterium isolated from bottom seawater.</title>
        <authorList>
            <person name="Wang X."/>
            <person name="Wang Y."/>
            <person name="Yang X."/>
            <person name="Sun H."/>
            <person name="Li B."/>
            <person name="Zhang X.H."/>
        </authorList>
    </citation>
    <scope>NUCLEOTIDE SEQUENCE [LARGE SCALE GENOMIC DNA]</scope>
    <source>
        <strain evidence="1 2">P03D4</strain>
    </source>
</reference>
<accession>A0ABW9YKX4</accession>
<dbReference type="Pfam" id="PF01963">
    <property type="entry name" value="TraB_PrgY_gumN"/>
    <property type="match status" value="1"/>
</dbReference>
<dbReference type="PANTHER" id="PTHR40590:SF1">
    <property type="entry name" value="CYTOPLASMIC PROTEIN"/>
    <property type="match status" value="1"/>
</dbReference>
<protein>
    <submittedName>
        <fullName evidence="1">TraB/GumN family protein</fullName>
    </submittedName>
</protein>
<organism evidence="1 2">
    <name type="scientific">Photobacterium alginatilyticum</name>
    <dbReference type="NCBI Taxonomy" id="1775171"/>
    <lineage>
        <taxon>Bacteria</taxon>
        <taxon>Pseudomonadati</taxon>
        <taxon>Pseudomonadota</taxon>
        <taxon>Gammaproteobacteria</taxon>
        <taxon>Vibrionales</taxon>
        <taxon>Vibrionaceae</taxon>
        <taxon>Photobacterium</taxon>
    </lineage>
</organism>
<evidence type="ECO:0000313" key="1">
    <source>
        <dbReference type="EMBL" id="NBI53931.1"/>
    </source>
</evidence>
<proteinExistence type="predicted"/>
<comment type="caution">
    <text evidence="1">The sequence shown here is derived from an EMBL/GenBank/DDBJ whole genome shotgun (WGS) entry which is preliminary data.</text>
</comment>
<dbReference type="InterPro" id="IPR047111">
    <property type="entry name" value="YbaP-like"/>
</dbReference>
<dbReference type="CDD" id="cd14789">
    <property type="entry name" value="Tiki"/>
    <property type="match status" value="1"/>
</dbReference>
<dbReference type="RefSeq" id="WP_160653111.1">
    <property type="nucleotide sequence ID" value="NZ_RSEJ01000016.1"/>
</dbReference>
<dbReference type="Proteomes" id="UP000738517">
    <property type="component" value="Unassembled WGS sequence"/>
</dbReference>
<name>A0ABW9YKX4_9GAMM</name>
<keyword evidence="2" id="KW-1185">Reference proteome</keyword>